<dbReference type="SMART" id="SM00382">
    <property type="entry name" value="AAA"/>
    <property type="match status" value="2"/>
</dbReference>
<dbReference type="GO" id="GO:0005524">
    <property type="term" value="F:ATP binding"/>
    <property type="evidence" value="ECO:0007669"/>
    <property type="project" value="UniProtKB-KW"/>
</dbReference>
<evidence type="ECO:0000313" key="9">
    <source>
        <dbReference type="EMBL" id="MFC4015840.1"/>
    </source>
</evidence>
<dbReference type="Pfam" id="PF08352">
    <property type="entry name" value="oligo_HPY"/>
    <property type="match status" value="2"/>
</dbReference>
<dbReference type="PANTHER" id="PTHR43297:SF2">
    <property type="entry name" value="DIPEPTIDE TRANSPORT ATP-BINDING PROTEIN DPPD"/>
    <property type="match status" value="1"/>
</dbReference>
<dbReference type="Pfam" id="PF00005">
    <property type="entry name" value="ABC_tran"/>
    <property type="match status" value="2"/>
</dbReference>
<dbReference type="RefSeq" id="WP_379535641.1">
    <property type="nucleotide sequence ID" value="NZ_JBHSBI010000051.1"/>
</dbReference>
<dbReference type="PROSITE" id="PS50893">
    <property type="entry name" value="ABC_TRANSPORTER_2"/>
    <property type="match status" value="2"/>
</dbReference>
<dbReference type="PANTHER" id="PTHR43297">
    <property type="entry name" value="OLIGOPEPTIDE TRANSPORT ATP-BINDING PROTEIN APPD"/>
    <property type="match status" value="1"/>
</dbReference>
<keyword evidence="5" id="KW-0547">Nucleotide-binding</keyword>
<protein>
    <submittedName>
        <fullName evidence="9">ABC transporter ATP-binding protein</fullName>
    </submittedName>
</protein>
<dbReference type="CDD" id="cd03257">
    <property type="entry name" value="ABC_NikE_OppD_transporters"/>
    <property type="match status" value="2"/>
</dbReference>
<evidence type="ECO:0000256" key="2">
    <source>
        <dbReference type="ARBA" id="ARBA00005417"/>
    </source>
</evidence>
<evidence type="ECO:0000256" key="3">
    <source>
        <dbReference type="ARBA" id="ARBA00022448"/>
    </source>
</evidence>
<organism evidence="9 10">
    <name type="scientific">Nonomuraea purpurea</name>
    <dbReference type="NCBI Taxonomy" id="1849276"/>
    <lineage>
        <taxon>Bacteria</taxon>
        <taxon>Bacillati</taxon>
        <taxon>Actinomycetota</taxon>
        <taxon>Actinomycetes</taxon>
        <taxon>Streptosporangiales</taxon>
        <taxon>Streptosporangiaceae</taxon>
        <taxon>Nonomuraea</taxon>
    </lineage>
</organism>
<feature type="domain" description="ABC transporter" evidence="8">
    <location>
        <begin position="3"/>
        <end position="234"/>
    </location>
</feature>
<evidence type="ECO:0000313" key="10">
    <source>
        <dbReference type="Proteomes" id="UP001595851"/>
    </source>
</evidence>
<dbReference type="InterPro" id="IPR050388">
    <property type="entry name" value="ABC_Ni/Peptide_Import"/>
</dbReference>
<accession>A0ABV8GSR1</accession>
<sequence length="573" mass="59879">MTLNVRDLTVRYNAPAALSQVSLDIADGEILALVGESGCGKTTLARTLLGLLPATARASGSALLGGDELVGRTDWAGVRGARVATVPQGAMSGLSPVHRIGAQLKEMLLLHGGTADPTGLLDRVGLARAMLRSYPHELSGGQRQRVAIALALAGEPELLVADEPTTGLDAITQRQVLALLAGLGTSMLIVSHDLAGLRPYADRIAVMYAGRLAEVRPARALSPATAHPYTAGLLTATPVADRDVAWGSIPGSAPALGHATSGCAFAARCPLAADRCHEERPALVAFGQAQIACHRHTERDRPSYPNVPRADGLSGDVVVSAAGIRHTYRSRSRVVEALRDVDLEIRAGEIVGLVGESGSGKSTLARILLGLIRPTAGQVTLEGRRLTAGRALRLLRRRIGFVHQDPYDSLHPGMRVAALVAEPMAVAGVPRGERQDRARESLTAAGLPDDPEFLGRFPGQLSGGQRQRVSIARALAGGPALLIADEATSMLDVSTRAGIATTLRALATGRGLAVLLVTHDLGEAVQSCDRILVLQAGQVVEHGRTDDVARAPAHAYTTRLLEASASLPDRGSL</sequence>
<keyword evidence="10" id="KW-1185">Reference proteome</keyword>
<dbReference type="InterPro" id="IPR027417">
    <property type="entry name" value="P-loop_NTPase"/>
</dbReference>
<evidence type="ECO:0000256" key="5">
    <source>
        <dbReference type="ARBA" id="ARBA00022741"/>
    </source>
</evidence>
<evidence type="ECO:0000256" key="6">
    <source>
        <dbReference type="ARBA" id="ARBA00022840"/>
    </source>
</evidence>
<keyword evidence="4" id="KW-1003">Cell membrane</keyword>
<dbReference type="Gene3D" id="3.40.50.300">
    <property type="entry name" value="P-loop containing nucleotide triphosphate hydrolases"/>
    <property type="match status" value="2"/>
</dbReference>
<dbReference type="Proteomes" id="UP001595851">
    <property type="component" value="Unassembled WGS sequence"/>
</dbReference>
<keyword evidence="3" id="KW-0813">Transport</keyword>
<dbReference type="PROSITE" id="PS00211">
    <property type="entry name" value="ABC_TRANSPORTER_1"/>
    <property type="match status" value="2"/>
</dbReference>
<comment type="subcellular location">
    <subcellularLocation>
        <location evidence="1">Cell membrane</location>
        <topology evidence="1">Peripheral membrane protein</topology>
    </subcellularLocation>
</comment>
<dbReference type="NCBIfam" id="TIGR01727">
    <property type="entry name" value="oligo_HPY"/>
    <property type="match status" value="1"/>
</dbReference>
<evidence type="ECO:0000256" key="1">
    <source>
        <dbReference type="ARBA" id="ARBA00004202"/>
    </source>
</evidence>
<feature type="domain" description="ABC transporter" evidence="8">
    <location>
        <begin position="322"/>
        <end position="561"/>
    </location>
</feature>
<dbReference type="InterPro" id="IPR017871">
    <property type="entry name" value="ABC_transporter-like_CS"/>
</dbReference>
<keyword evidence="6 9" id="KW-0067">ATP-binding</keyword>
<evidence type="ECO:0000256" key="4">
    <source>
        <dbReference type="ARBA" id="ARBA00022475"/>
    </source>
</evidence>
<dbReference type="InterPro" id="IPR003593">
    <property type="entry name" value="AAA+_ATPase"/>
</dbReference>
<name>A0ABV8GSR1_9ACTN</name>
<reference evidence="10" key="1">
    <citation type="journal article" date="2019" name="Int. J. Syst. Evol. Microbiol.">
        <title>The Global Catalogue of Microorganisms (GCM) 10K type strain sequencing project: providing services to taxonomists for standard genome sequencing and annotation.</title>
        <authorList>
            <consortium name="The Broad Institute Genomics Platform"/>
            <consortium name="The Broad Institute Genome Sequencing Center for Infectious Disease"/>
            <person name="Wu L."/>
            <person name="Ma J."/>
        </authorList>
    </citation>
    <scope>NUCLEOTIDE SEQUENCE [LARGE SCALE GENOMIC DNA]</scope>
    <source>
        <strain evidence="10">TBRC 1276</strain>
    </source>
</reference>
<keyword evidence="7" id="KW-0472">Membrane</keyword>
<dbReference type="EMBL" id="JBHSBI010000051">
    <property type="protein sequence ID" value="MFC4015840.1"/>
    <property type="molecule type" value="Genomic_DNA"/>
</dbReference>
<evidence type="ECO:0000259" key="8">
    <source>
        <dbReference type="PROSITE" id="PS50893"/>
    </source>
</evidence>
<dbReference type="SUPFAM" id="SSF52540">
    <property type="entry name" value="P-loop containing nucleoside triphosphate hydrolases"/>
    <property type="match status" value="2"/>
</dbReference>
<dbReference type="InterPro" id="IPR003439">
    <property type="entry name" value="ABC_transporter-like_ATP-bd"/>
</dbReference>
<evidence type="ECO:0000256" key="7">
    <source>
        <dbReference type="ARBA" id="ARBA00023136"/>
    </source>
</evidence>
<comment type="similarity">
    <text evidence="2">Belongs to the ABC transporter superfamily.</text>
</comment>
<dbReference type="InterPro" id="IPR013563">
    <property type="entry name" value="Oligopep_ABC_C"/>
</dbReference>
<proteinExistence type="inferred from homology"/>
<comment type="caution">
    <text evidence="9">The sequence shown here is derived from an EMBL/GenBank/DDBJ whole genome shotgun (WGS) entry which is preliminary data.</text>
</comment>
<gene>
    <name evidence="9" type="ORF">ACFOY2_52125</name>
</gene>